<protein>
    <submittedName>
        <fullName evidence="3">Uncharacterized protein</fullName>
    </submittedName>
</protein>
<organism evidence="3 4">
    <name type="scientific">Lasius platythorax</name>
    <dbReference type="NCBI Taxonomy" id="488582"/>
    <lineage>
        <taxon>Eukaryota</taxon>
        <taxon>Metazoa</taxon>
        <taxon>Ecdysozoa</taxon>
        <taxon>Arthropoda</taxon>
        <taxon>Hexapoda</taxon>
        <taxon>Insecta</taxon>
        <taxon>Pterygota</taxon>
        <taxon>Neoptera</taxon>
        <taxon>Endopterygota</taxon>
        <taxon>Hymenoptera</taxon>
        <taxon>Apocrita</taxon>
        <taxon>Aculeata</taxon>
        <taxon>Formicoidea</taxon>
        <taxon>Formicidae</taxon>
        <taxon>Formicinae</taxon>
        <taxon>Lasius</taxon>
        <taxon>Lasius</taxon>
    </lineage>
</organism>
<feature type="transmembrane region" description="Helical" evidence="2">
    <location>
        <begin position="16"/>
        <end position="35"/>
    </location>
</feature>
<evidence type="ECO:0000256" key="1">
    <source>
        <dbReference type="SAM" id="MobiDB-lite"/>
    </source>
</evidence>
<gene>
    <name evidence="3" type="ORF">LPLAT_LOCUS547</name>
</gene>
<reference evidence="3 4" key="1">
    <citation type="submission" date="2024-04" db="EMBL/GenBank/DDBJ databases">
        <authorList>
            <consortium name="Molecular Ecology Group"/>
        </authorList>
    </citation>
    <scope>NUCLEOTIDE SEQUENCE [LARGE SCALE GENOMIC DNA]</scope>
</reference>
<dbReference type="Proteomes" id="UP001497644">
    <property type="component" value="Chromosome 1"/>
</dbReference>
<name>A0AAV2N329_9HYME</name>
<keyword evidence="4" id="KW-1185">Reference proteome</keyword>
<dbReference type="EMBL" id="OZ034824">
    <property type="protein sequence ID" value="CAL1673726.1"/>
    <property type="molecule type" value="Genomic_DNA"/>
</dbReference>
<feature type="compositionally biased region" description="Basic and acidic residues" evidence="1">
    <location>
        <begin position="45"/>
        <end position="56"/>
    </location>
</feature>
<keyword evidence="2" id="KW-0812">Transmembrane</keyword>
<evidence type="ECO:0000313" key="3">
    <source>
        <dbReference type="EMBL" id="CAL1673726.1"/>
    </source>
</evidence>
<dbReference type="AlphaFoldDB" id="A0AAV2N329"/>
<proteinExistence type="predicted"/>
<keyword evidence="2" id="KW-1133">Transmembrane helix</keyword>
<feature type="region of interest" description="Disordered" evidence="1">
    <location>
        <begin position="34"/>
        <end position="56"/>
    </location>
</feature>
<feature type="compositionally biased region" description="Basic residues" evidence="1">
    <location>
        <begin position="35"/>
        <end position="44"/>
    </location>
</feature>
<evidence type="ECO:0000256" key="2">
    <source>
        <dbReference type="SAM" id="Phobius"/>
    </source>
</evidence>
<sequence>MAGEPRSPPVRELRTVVLSIALCLAVQIAVAVAHGQRKHLSRRRNREDRGESRRPDLRSWFSQLDEEVIDTGGYTGRG</sequence>
<accession>A0AAV2N329</accession>
<keyword evidence="2" id="KW-0472">Membrane</keyword>
<evidence type="ECO:0000313" key="4">
    <source>
        <dbReference type="Proteomes" id="UP001497644"/>
    </source>
</evidence>